<gene>
    <name evidence="2" type="ORF">Pmgp_00277</name>
</gene>
<dbReference type="AlphaFoldDB" id="A0A4Y7RX12"/>
<dbReference type="EMBL" id="QFFZ01000002">
    <property type="protein sequence ID" value="TEB13383.1"/>
    <property type="molecule type" value="Genomic_DNA"/>
</dbReference>
<keyword evidence="1" id="KW-0472">Membrane</keyword>
<keyword evidence="1" id="KW-1133">Transmembrane helix</keyword>
<evidence type="ECO:0000256" key="1">
    <source>
        <dbReference type="SAM" id="Phobius"/>
    </source>
</evidence>
<keyword evidence="3" id="KW-1185">Reference proteome</keyword>
<feature type="transmembrane region" description="Helical" evidence="1">
    <location>
        <begin position="6"/>
        <end position="27"/>
    </location>
</feature>
<proteinExistence type="predicted"/>
<sequence>MAAFAFILVGFMGTGVMEIYVVPWTFWKEAASRWELKQDPAFIAMAEMPPEWRVNGGDYLSTAEKIWRTRRVNNMAHIETWYRCPTCNKLYDNLKDALSCKNQHQITLKRWAVGKGGKAVKVQENCVNGVEKALTEADLSDFTHERAKQLREIKNKRK</sequence>
<organism evidence="2 3">
    <name type="scientific">Pelotomaculum propionicicum</name>
    <dbReference type="NCBI Taxonomy" id="258475"/>
    <lineage>
        <taxon>Bacteria</taxon>
        <taxon>Bacillati</taxon>
        <taxon>Bacillota</taxon>
        <taxon>Clostridia</taxon>
        <taxon>Eubacteriales</taxon>
        <taxon>Desulfotomaculaceae</taxon>
        <taxon>Pelotomaculum</taxon>
    </lineage>
</organism>
<name>A0A4Y7RX12_9FIRM</name>
<evidence type="ECO:0000313" key="2">
    <source>
        <dbReference type="EMBL" id="TEB13383.1"/>
    </source>
</evidence>
<comment type="caution">
    <text evidence="2">The sequence shown here is derived from an EMBL/GenBank/DDBJ whole genome shotgun (WGS) entry which is preliminary data.</text>
</comment>
<reference evidence="2 3" key="1">
    <citation type="journal article" date="2018" name="Environ. Microbiol.">
        <title>Novel energy conservation strategies and behaviour of Pelotomaculum schinkii driving syntrophic propionate catabolism.</title>
        <authorList>
            <person name="Hidalgo-Ahumada C.A.P."/>
            <person name="Nobu M.K."/>
            <person name="Narihiro T."/>
            <person name="Tamaki H."/>
            <person name="Liu W.T."/>
            <person name="Kamagata Y."/>
            <person name="Stams A.J.M."/>
            <person name="Imachi H."/>
            <person name="Sousa D.Z."/>
        </authorList>
    </citation>
    <scope>NUCLEOTIDE SEQUENCE [LARGE SCALE GENOMIC DNA]</scope>
    <source>
        <strain evidence="2 3">MGP</strain>
    </source>
</reference>
<protein>
    <submittedName>
        <fullName evidence="2">Uncharacterized protein</fullName>
    </submittedName>
</protein>
<dbReference type="Proteomes" id="UP000297597">
    <property type="component" value="Unassembled WGS sequence"/>
</dbReference>
<accession>A0A4Y7RX12</accession>
<keyword evidence="1" id="KW-0812">Transmembrane</keyword>
<evidence type="ECO:0000313" key="3">
    <source>
        <dbReference type="Proteomes" id="UP000297597"/>
    </source>
</evidence>